<organism evidence="1 2">
    <name type="scientific">Prorocentrum cordatum</name>
    <dbReference type="NCBI Taxonomy" id="2364126"/>
    <lineage>
        <taxon>Eukaryota</taxon>
        <taxon>Sar</taxon>
        <taxon>Alveolata</taxon>
        <taxon>Dinophyceae</taxon>
        <taxon>Prorocentrales</taxon>
        <taxon>Prorocentraceae</taxon>
        <taxon>Prorocentrum</taxon>
    </lineage>
</organism>
<name>A0ABN9WZF9_9DINO</name>
<feature type="non-terminal residue" evidence="1">
    <location>
        <position position="1"/>
    </location>
</feature>
<accession>A0ABN9WZF9</accession>
<protein>
    <submittedName>
        <fullName evidence="1">Uncharacterized protein</fullName>
    </submittedName>
</protein>
<feature type="non-terminal residue" evidence="1">
    <location>
        <position position="53"/>
    </location>
</feature>
<evidence type="ECO:0000313" key="1">
    <source>
        <dbReference type="EMBL" id="CAK0891103.1"/>
    </source>
</evidence>
<evidence type="ECO:0000313" key="2">
    <source>
        <dbReference type="Proteomes" id="UP001189429"/>
    </source>
</evidence>
<comment type="caution">
    <text evidence="1">The sequence shown here is derived from an EMBL/GenBank/DDBJ whole genome shotgun (WGS) entry which is preliminary data.</text>
</comment>
<dbReference type="Proteomes" id="UP001189429">
    <property type="component" value="Unassembled WGS sequence"/>
</dbReference>
<sequence length="53" mass="5836">YLLDNLDEPNGWGYCIDITGPVPFTTGCPQVQGHSCKEEGADGQFEYDEELLA</sequence>
<dbReference type="EMBL" id="CAUYUJ010019427">
    <property type="protein sequence ID" value="CAK0891103.1"/>
    <property type="molecule type" value="Genomic_DNA"/>
</dbReference>
<keyword evidence="2" id="KW-1185">Reference proteome</keyword>
<reference evidence="1" key="1">
    <citation type="submission" date="2023-10" db="EMBL/GenBank/DDBJ databases">
        <authorList>
            <person name="Chen Y."/>
            <person name="Shah S."/>
            <person name="Dougan E. K."/>
            <person name="Thang M."/>
            <person name="Chan C."/>
        </authorList>
    </citation>
    <scope>NUCLEOTIDE SEQUENCE [LARGE SCALE GENOMIC DNA]</scope>
</reference>
<proteinExistence type="predicted"/>
<gene>
    <name evidence="1" type="ORF">PCOR1329_LOCUS71144</name>
</gene>